<feature type="region of interest" description="Disordered" evidence="1">
    <location>
        <begin position="67"/>
        <end position="93"/>
    </location>
</feature>
<name>A0A8D8A2E5_CULPI</name>
<dbReference type="EMBL" id="HBUE01008538">
    <property type="protein sequence ID" value="CAG6447187.1"/>
    <property type="molecule type" value="Transcribed_RNA"/>
</dbReference>
<proteinExistence type="predicted"/>
<sequence length="106" mass="11534">MRMPNSRWTDATRLRPPTWAPSVASVSCSGKNCKQSRQPSRVRGAPELSTNRAGSWYCSVASGRAMWPMQSSSGAGSSSPGSKRTDSTSSMPVACLITSFHRLRRR</sequence>
<evidence type="ECO:0000256" key="1">
    <source>
        <dbReference type="SAM" id="MobiDB-lite"/>
    </source>
</evidence>
<feature type="compositionally biased region" description="Polar residues" evidence="1">
    <location>
        <begin position="24"/>
        <end position="39"/>
    </location>
</feature>
<accession>A0A8D8A2E5</accession>
<evidence type="ECO:0000313" key="2">
    <source>
        <dbReference type="EMBL" id="CAG6447187.1"/>
    </source>
</evidence>
<protein>
    <submittedName>
        <fullName evidence="2">(northern house mosquito) hypothetical protein</fullName>
    </submittedName>
</protein>
<feature type="region of interest" description="Disordered" evidence="1">
    <location>
        <begin position="1"/>
        <end position="50"/>
    </location>
</feature>
<feature type="compositionally biased region" description="Low complexity" evidence="1">
    <location>
        <begin position="71"/>
        <end position="82"/>
    </location>
</feature>
<reference evidence="2" key="1">
    <citation type="submission" date="2021-05" db="EMBL/GenBank/DDBJ databases">
        <authorList>
            <person name="Alioto T."/>
            <person name="Alioto T."/>
            <person name="Gomez Garrido J."/>
        </authorList>
    </citation>
    <scope>NUCLEOTIDE SEQUENCE</scope>
</reference>
<dbReference type="PROSITE" id="PS51257">
    <property type="entry name" value="PROKAR_LIPOPROTEIN"/>
    <property type="match status" value="1"/>
</dbReference>
<organism evidence="2">
    <name type="scientific">Culex pipiens</name>
    <name type="common">House mosquito</name>
    <dbReference type="NCBI Taxonomy" id="7175"/>
    <lineage>
        <taxon>Eukaryota</taxon>
        <taxon>Metazoa</taxon>
        <taxon>Ecdysozoa</taxon>
        <taxon>Arthropoda</taxon>
        <taxon>Hexapoda</taxon>
        <taxon>Insecta</taxon>
        <taxon>Pterygota</taxon>
        <taxon>Neoptera</taxon>
        <taxon>Endopterygota</taxon>
        <taxon>Diptera</taxon>
        <taxon>Nematocera</taxon>
        <taxon>Culicoidea</taxon>
        <taxon>Culicidae</taxon>
        <taxon>Culicinae</taxon>
        <taxon>Culicini</taxon>
        <taxon>Culex</taxon>
        <taxon>Culex</taxon>
    </lineage>
</organism>
<dbReference type="AlphaFoldDB" id="A0A8D8A2E5"/>